<dbReference type="STRING" id="416450.A0A1V6PYQ0"/>
<dbReference type="InterPro" id="IPR023198">
    <property type="entry name" value="PGP-like_dom2"/>
</dbReference>
<dbReference type="Pfam" id="PF00702">
    <property type="entry name" value="Hydrolase"/>
    <property type="match status" value="1"/>
</dbReference>
<gene>
    <name evidence="1" type="ORF">PENANT_c023G05854</name>
</gene>
<dbReference type="Gene3D" id="3.40.50.1000">
    <property type="entry name" value="HAD superfamily/HAD-like"/>
    <property type="match status" value="1"/>
</dbReference>
<dbReference type="Proteomes" id="UP000191672">
    <property type="component" value="Unassembled WGS sequence"/>
</dbReference>
<dbReference type="InterPro" id="IPR023214">
    <property type="entry name" value="HAD_sf"/>
</dbReference>
<name>A0A1V6PYQ0_9EURO</name>
<dbReference type="PANTHER" id="PTHR47829:SF1">
    <property type="entry name" value="HAD FAMILY PHOSPHATASE"/>
    <property type="match status" value="1"/>
</dbReference>
<dbReference type="InterPro" id="IPR036412">
    <property type="entry name" value="HAD-like_sf"/>
</dbReference>
<dbReference type="SUPFAM" id="SSF56784">
    <property type="entry name" value="HAD-like"/>
    <property type="match status" value="1"/>
</dbReference>
<protein>
    <submittedName>
        <fullName evidence="1">Uncharacterized protein</fullName>
    </submittedName>
</protein>
<organism evidence="1 2">
    <name type="scientific">Penicillium antarcticum</name>
    <dbReference type="NCBI Taxonomy" id="416450"/>
    <lineage>
        <taxon>Eukaryota</taxon>
        <taxon>Fungi</taxon>
        <taxon>Dikarya</taxon>
        <taxon>Ascomycota</taxon>
        <taxon>Pezizomycotina</taxon>
        <taxon>Eurotiomycetes</taxon>
        <taxon>Eurotiomycetidae</taxon>
        <taxon>Eurotiales</taxon>
        <taxon>Aspergillaceae</taxon>
        <taxon>Penicillium</taxon>
    </lineage>
</organism>
<dbReference type="SFLD" id="SFLDS00003">
    <property type="entry name" value="Haloacid_Dehalogenase"/>
    <property type="match status" value="1"/>
</dbReference>
<reference evidence="2" key="1">
    <citation type="journal article" date="2017" name="Nat. Microbiol.">
        <title>Global analysis of biosynthetic gene clusters reveals vast potential of secondary metabolite production in Penicillium species.</title>
        <authorList>
            <person name="Nielsen J.C."/>
            <person name="Grijseels S."/>
            <person name="Prigent S."/>
            <person name="Ji B."/>
            <person name="Dainat J."/>
            <person name="Nielsen K.F."/>
            <person name="Frisvad J.C."/>
            <person name="Workman M."/>
            <person name="Nielsen J."/>
        </authorList>
    </citation>
    <scope>NUCLEOTIDE SEQUENCE [LARGE SCALE GENOMIC DNA]</scope>
    <source>
        <strain evidence="2">IBT 31811</strain>
    </source>
</reference>
<dbReference type="GO" id="GO:0016791">
    <property type="term" value="F:phosphatase activity"/>
    <property type="evidence" value="ECO:0007669"/>
    <property type="project" value="UniProtKB-ARBA"/>
</dbReference>
<dbReference type="InterPro" id="IPR052898">
    <property type="entry name" value="ACAD10-like"/>
</dbReference>
<dbReference type="SFLD" id="SFLDG01129">
    <property type="entry name" value="C1.5:_HAD__Beta-PGM__Phosphata"/>
    <property type="match status" value="1"/>
</dbReference>
<dbReference type="NCBIfam" id="TIGR01509">
    <property type="entry name" value="HAD-SF-IA-v3"/>
    <property type="match status" value="1"/>
</dbReference>
<keyword evidence="2" id="KW-1185">Reference proteome</keyword>
<dbReference type="AlphaFoldDB" id="A0A1V6PYQ0"/>
<evidence type="ECO:0000313" key="2">
    <source>
        <dbReference type="Proteomes" id="UP000191672"/>
    </source>
</evidence>
<dbReference type="InterPro" id="IPR006439">
    <property type="entry name" value="HAD-SF_hydro_IA"/>
</dbReference>
<sequence>MAETKRPVGLLFDIGGVCVVSPFQAILDYEIAQNIPPGWVNFSISRTKPNGSWHKLERGDIKMNADFFAGFNADLRNPDLWKQFHQQLQAKQGTISTTIPPLPTVDAEWLFWEMMRISRTPDRYMYPALKKIRESGQFLMGALSNTVIFPDGHEYNKDVSGVKSQFDFFISSAHSGLRKPDPKIYQVALQEMDTLAKKRGLPGTNPNDVVFFDDIGENLKGAKTAGMRTVKVTLGKTQDAVKELEKLTGLQLLEDQARL</sequence>
<accession>A0A1V6PYQ0</accession>
<proteinExistence type="predicted"/>
<dbReference type="OrthoDB" id="1694274at2759"/>
<dbReference type="EMBL" id="MDYN01000023">
    <property type="protein sequence ID" value="OQD82144.1"/>
    <property type="molecule type" value="Genomic_DNA"/>
</dbReference>
<comment type="caution">
    <text evidence="1">The sequence shown here is derived from an EMBL/GenBank/DDBJ whole genome shotgun (WGS) entry which is preliminary data.</text>
</comment>
<dbReference type="Gene3D" id="1.10.150.240">
    <property type="entry name" value="Putative phosphatase, domain 2"/>
    <property type="match status" value="1"/>
</dbReference>
<evidence type="ECO:0000313" key="1">
    <source>
        <dbReference type="EMBL" id="OQD82144.1"/>
    </source>
</evidence>
<dbReference type="PANTHER" id="PTHR47829">
    <property type="entry name" value="HYDROLASE, PUTATIVE (AFU_ORTHOLOGUE AFUA_1G12880)-RELATED"/>
    <property type="match status" value="1"/>
</dbReference>